<evidence type="ECO:0000256" key="2">
    <source>
        <dbReference type="SAM" id="Phobius"/>
    </source>
</evidence>
<evidence type="ECO:0000256" key="1">
    <source>
        <dbReference type="SAM" id="MobiDB-lite"/>
    </source>
</evidence>
<dbReference type="RefSeq" id="WP_068922118.1">
    <property type="nucleotide sequence ID" value="NZ_BMQP01000001.1"/>
</dbReference>
<keyword evidence="2" id="KW-1133">Transmembrane helix</keyword>
<comment type="caution">
    <text evidence="3">The sequence shown here is derived from an EMBL/GenBank/DDBJ whole genome shotgun (WGS) entry which is preliminary data.</text>
</comment>
<dbReference type="EMBL" id="BOOI01000004">
    <property type="protein sequence ID" value="GIH82120.1"/>
    <property type="molecule type" value="Genomic_DNA"/>
</dbReference>
<dbReference type="Proteomes" id="UP000655044">
    <property type="component" value="Unassembled WGS sequence"/>
</dbReference>
<dbReference type="AlphaFoldDB" id="A0A8J3RWS8"/>
<keyword evidence="4" id="KW-1185">Reference proteome</keyword>
<proteinExistence type="predicted"/>
<evidence type="ECO:0000313" key="3">
    <source>
        <dbReference type="EMBL" id="GIH82120.1"/>
    </source>
</evidence>
<organism evidence="3 4">
    <name type="scientific">Planobispora rosea</name>
    <dbReference type="NCBI Taxonomy" id="35762"/>
    <lineage>
        <taxon>Bacteria</taxon>
        <taxon>Bacillati</taxon>
        <taxon>Actinomycetota</taxon>
        <taxon>Actinomycetes</taxon>
        <taxon>Streptosporangiales</taxon>
        <taxon>Streptosporangiaceae</taxon>
        <taxon>Planobispora</taxon>
    </lineage>
</organism>
<keyword evidence="2" id="KW-0812">Transmembrane</keyword>
<feature type="region of interest" description="Disordered" evidence="1">
    <location>
        <begin position="1"/>
        <end position="50"/>
    </location>
</feature>
<protein>
    <submittedName>
        <fullName evidence="3">Uncharacterized protein</fullName>
    </submittedName>
</protein>
<reference evidence="3" key="1">
    <citation type="submission" date="2021-01" db="EMBL/GenBank/DDBJ databases">
        <title>Whole genome shotgun sequence of Planobispora rosea NBRC 15558.</title>
        <authorList>
            <person name="Komaki H."/>
            <person name="Tamura T."/>
        </authorList>
    </citation>
    <scope>NUCLEOTIDE SEQUENCE</scope>
    <source>
        <strain evidence="3">NBRC 15558</strain>
    </source>
</reference>
<evidence type="ECO:0000313" key="4">
    <source>
        <dbReference type="Proteomes" id="UP000655044"/>
    </source>
</evidence>
<dbReference type="Pfam" id="PF20444">
    <property type="entry name" value="DUF6703"/>
    <property type="match status" value="1"/>
</dbReference>
<gene>
    <name evidence="3" type="ORF">Pro02_05280</name>
</gene>
<accession>A0A8J3RWS8</accession>
<feature type="transmembrane region" description="Helical" evidence="2">
    <location>
        <begin position="69"/>
        <end position="90"/>
    </location>
</feature>
<sequence length="147" mass="15934">MADKSSSDDRPARPAHPLAQSPAPGRSRGRTAPVRGSGRRRPLPAGEQFFTPDATGLRKRIERLSATPMVFLFQLPRWIVPVVLVILLLAGFAVPSFWGGLAALVVAAFVGWLAYMSWPSLAAKGRILRVALLTFLLLLAADRFGAF</sequence>
<feature type="compositionally biased region" description="Basic and acidic residues" evidence="1">
    <location>
        <begin position="1"/>
        <end position="12"/>
    </location>
</feature>
<name>A0A8J3RWS8_PLARO</name>
<feature type="transmembrane region" description="Helical" evidence="2">
    <location>
        <begin position="127"/>
        <end position="146"/>
    </location>
</feature>
<dbReference type="InterPro" id="IPR046549">
    <property type="entry name" value="DUF6703"/>
</dbReference>
<keyword evidence="2" id="KW-0472">Membrane</keyword>
<dbReference type="OrthoDB" id="3831256at2"/>
<feature type="transmembrane region" description="Helical" evidence="2">
    <location>
        <begin position="96"/>
        <end position="115"/>
    </location>
</feature>